<dbReference type="InterPro" id="IPR000674">
    <property type="entry name" value="Ald_Oxase/Xan_DH_a/b"/>
</dbReference>
<feature type="domain" description="Aldehyde oxidase/xanthine dehydrogenase a/b hammerhead" evidence="1">
    <location>
        <begin position="211"/>
        <end position="288"/>
    </location>
</feature>
<dbReference type="InterPro" id="IPR046867">
    <property type="entry name" value="AldOxase/xan_DH_MoCoBD2"/>
</dbReference>
<dbReference type="PANTHER" id="PTHR47495:SF2">
    <property type="entry name" value="ALDEHYDE DEHYDROGENASE"/>
    <property type="match status" value="1"/>
</dbReference>
<sequence length="709" mass="77940">MQPKEAKQQSKRNFLKTSLLAGGGLLMGLNFLGTSCAKSAEMPKSIDDLDFQSFNAYLKIADNNTVSIYAPNPEIGQGVKTSMPMIIAEELDIPWENVIVVQAGLNSEYKRQVAGGSQSIRLGWKNLRKAGATAKLMLLTAAANKWNIPVEECVAKQGVITNKKGDSIKYGDVVNEAALLEIPKKAPLKKVEDFTLIGKGIKNVDVEKIVKGESLFGLDYQYDGMKYAMLQRPPFGAKLASFDATDAKKIKGVLTVVSFDDKVAVVAENTWAAMKGKEALKVEWKEIKKEESTAYHNKMMLAAFDKKGVEPMQSNGNFNVAVKNADKVIEQLYEAPFLPHNCMEPLNFFAHVTKNKILLVGPTQTPKNAAKMVAENLGRKEEEVEVQMTRMGGGFGRRLNTDFAEEAAYVSNLSSYPVKVIFTREDDMTSGVYRPSVKYKIKATIKGGELTGYTIHEAVINRGMWKGISKYFPNGAIDNYEVRSSAIECDTTIGWWRAPVTNFLGFAQESFLDDIATELKKDPIQFRLSLLEKAKGKKGIPYSPKRLQGVIKLVAEKGNWGKTEAGVYQGFAAYFSHNSYIAEIADIIIENNKPVVKKVTVAVDCGILINKSGAKNQIEGSVIDGIGHALYGNLEVKDGVAQVNNFDQYQLIRMKDTPIVSTHFIESTENPSGLGEPGLPPASVAVANAYKKATGKRITKQPMIKEIIT</sequence>
<dbReference type="InterPro" id="IPR008274">
    <property type="entry name" value="AldOxase/xan_DH_MoCoBD1"/>
</dbReference>
<name>A0A3Q9FQ52_9BACT</name>
<gene>
    <name evidence="2" type="ORF">EI427_14520</name>
</gene>
<organism evidence="2 3">
    <name type="scientific">Flammeovirga pectinis</name>
    <dbReference type="NCBI Taxonomy" id="2494373"/>
    <lineage>
        <taxon>Bacteria</taxon>
        <taxon>Pseudomonadati</taxon>
        <taxon>Bacteroidota</taxon>
        <taxon>Cytophagia</taxon>
        <taxon>Cytophagales</taxon>
        <taxon>Flammeovirgaceae</taxon>
        <taxon>Flammeovirga</taxon>
    </lineage>
</organism>
<evidence type="ECO:0000259" key="1">
    <source>
        <dbReference type="SMART" id="SM01008"/>
    </source>
</evidence>
<dbReference type="InterPro" id="IPR052516">
    <property type="entry name" value="N-heterocyclic_Hydroxylase"/>
</dbReference>
<dbReference type="InterPro" id="IPR006311">
    <property type="entry name" value="TAT_signal"/>
</dbReference>
<dbReference type="Pfam" id="PF20256">
    <property type="entry name" value="MoCoBD_2"/>
    <property type="match status" value="2"/>
</dbReference>
<proteinExistence type="predicted"/>
<dbReference type="Gene3D" id="3.30.365.10">
    <property type="entry name" value="Aldehyde oxidase/xanthine dehydrogenase, molybdopterin binding domain"/>
    <property type="match status" value="4"/>
</dbReference>
<dbReference type="GO" id="GO:0016491">
    <property type="term" value="F:oxidoreductase activity"/>
    <property type="evidence" value="ECO:0007669"/>
    <property type="project" value="InterPro"/>
</dbReference>
<dbReference type="SUPFAM" id="SSF56003">
    <property type="entry name" value="Molybdenum cofactor-binding domain"/>
    <property type="match status" value="2"/>
</dbReference>
<dbReference type="Proteomes" id="UP000267268">
    <property type="component" value="Chromosome 1"/>
</dbReference>
<dbReference type="KEGG" id="fll:EI427_14520"/>
<dbReference type="EMBL" id="CP034562">
    <property type="protein sequence ID" value="AZQ63400.1"/>
    <property type="molecule type" value="Genomic_DNA"/>
</dbReference>
<dbReference type="AlphaFoldDB" id="A0A3Q9FQ52"/>
<dbReference type="InterPro" id="IPR037165">
    <property type="entry name" value="AldOxase/xan_DH_Mopterin-bd_sf"/>
</dbReference>
<keyword evidence="3" id="KW-1185">Reference proteome</keyword>
<dbReference type="PANTHER" id="PTHR47495">
    <property type="entry name" value="ALDEHYDE DEHYDROGENASE"/>
    <property type="match status" value="1"/>
</dbReference>
<evidence type="ECO:0000313" key="2">
    <source>
        <dbReference type="EMBL" id="AZQ63400.1"/>
    </source>
</evidence>
<dbReference type="SMART" id="SM01008">
    <property type="entry name" value="Ald_Xan_dh_C"/>
    <property type="match status" value="1"/>
</dbReference>
<reference evidence="2 3" key="1">
    <citation type="submission" date="2018-12" db="EMBL/GenBank/DDBJ databases">
        <title>Flammeovirga pectinis sp. nov., isolated from the gut of the Korean scallop, Patinopecten yessoensis.</title>
        <authorList>
            <person name="Bae J.-W."/>
            <person name="Jeong Y.-S."/>
            <person name="Kang W."/>
        </authorList>
    </citation>
    <scope>NUCLEOTIDE SEQUENCE [LARGE SCALE GENOMIC DNA]</scope>
    <source>
        <strain evidence="2 3">L12M1</strain>
    </source>
</reference>
<dbReference type="PIRSF" id="PIRSF036389">
    <property type="entry name" value="IOR_B"/>
    <property type="match status" value="1"/>
</dbReference>
<dbReference type="PROSITE" id="PS51318">
    <property type="entry name" value="TAT"/>
    <property type="match status" value="1"/>
</dbReference>
<protein>
    <submittedName>
        <fullName evidence="2">Xanthine dehydrogenase family protein molybdopterin-binding subunit</fullName>
    </submittedName>
</protein>
<dbReference type="RefSeq" id="WP_126615868.1">
    <property type="nucleotide sequence ID" value="NZ_CP034562.1"/>
</dbReference>
<dbReference type="OrthoDB" id="9767994at2"/>
<evidence type="ECO:0000313" key="3">
    <source>
        <dbReference type="Proteomes" id="UP000267268"/>
    </source>
</evidence>
<dbReference type="Pfam" id="PF02738">
    <property type="entry name" value="MoCoBD_1"/>
    <property type="match status" value="1"/>
</dbReference>
<dbReference type="Gene3D" id="3.90.1170.50">
    <property type="entry name" value="Aldehyde oxidase/xanthine dehydrogenase, a/b hammerhead"/>
    <property type="match status" value="1"/>
</dbReference>
<dbReference type="InterPro" id="IPR012368">
    <property type="entry name" value="OxRdtase_Mopterin-bd_su_IorB"/>
</dbReference>
<accession>A0A3Q9FQ52</accession>